<proteinExistence type="predicted"/>
<accession>A0A1I5NZX9</accession>
<gene>
    <name evidence="1" type="ORF">SAMN04515674_102200</name>
</gene>
<organism evidence="1 2">
    <name type="scientific">Pseudarcicella hirudinis</name>
    <dbReference type="NCBI Taxonomy" id="1079859"/>
    <lineage>
        <taxon>Bacteria</taxon>
        <taxon>Pseudomonadati</taxon>
        <taxon>Bacteroidota</taxon>
        <taxon>Cytophagia</taxon>
        <taxon>Cytophagales</taxon>
        <taxon>Flectobacillaceae</taxon>
        <taxon>Pseudarcicella</taxon>
    </lineage>
</organism>
<dbReference type="AlphaFoldDB" id="A0A1I5NZX9"/>
<sequence length="169" mass="19549">MMGFALVYWIEGYASEQTSSGFDGSTPAEEFLVLKVPLSLPYHNDWKSAEKTEGVLEQDGDFYQMIEQKLVNDTIYTFCKRDRIACERFFALSSHIKDQIGNNDSHSPVKSSNLLKHFLKDYVAFGKGFLFFIIDWLQPLRKFCDLQISDNSPEHFNISPPPEQFTLRF</sequence>
<evidence type="ECO:0000313" key="1">
    <source>
        <dbReference type="EMBL" id="SFP27287.1"/>
    </source>
</evidence>
<dbReference type="Proteomes" id="UP000199306">
    <property type="component" value="Unassembled WGS sequence"/>
</dbReference>
<dbReference type="OrthoDB" id="950503at2"/>
<reference evidence="1 2" key="1">
    <citation type="submission" date="2016-10" db="EMBL/GenBank/DDBJ databases">
        <authorList>
            <person name="de Groot N.N."/>
        </authorList>
    </citation>
    <scope>NUCLEOTIDE SEQUENCE [LARGE SCALE GENOMIC DNA]</scope>
    <source>
        <strain evidence="2">E92,LMG 26720,CCM 7988</strain>
    </source>
</reference>
<keyword evidence="2" id="KW-1185">Reference proteome</keyword>
<protein>
    <submittedName>
        <fullName evidence="1">Uncharacterized protein</fullName>
    </submittedName>
</protein>
<evidence type="ECO:0000313" key="2">
    <source>
        <dbReference type="Proteomes" id="UP000199306"/>
    </source>
</evidence>
<name>A0A1I5NZX9_9BACT</name>
<dbReference type="STRING" id="1079859.SAMN04515674_102200"/>
<dbReference type="EMBL" id="FOXH01000002">
    <property type="protein sequence ID" value="SFP27287.1"/>
    <property type="molecule type" value="Genomic_DNA"/>
</dbReference>
<dbReference type="RefSeq" id="WP_092012605.1">
    <property type="nucleotide sequence ID" value="NZ_FOXH01000002.1"/>
</dbReference>